<name>A0A9W8ADF1_9FUNG</name>
<evidence type="ECO:0000256" key="5">
    <source>
        <dbReference type="ARBA" id="ARBA00022723"/>
    </source>
</evidence>
<dbReference type="AlphaFoldDB" id="A0A9W8ADF1"/>
<dbReference type="InterPro" id="IPR043519">
    <property type="entry name" value="NT_sf"/>
</dbReference>
<evidence type="ECO:0000256" key="3">
    <source>
        <dbReference type="ARBA" id="ARBA00008593"/>
    </source>
</evidence>
<organism evidence="9 10">
    <name type="scientific">Tieghemiomyces parasiticus</name>
    <dbReference type="NCBI Taxonomy" id="78921"/>
    <lineage>
        <taxon>Eukaryota</taxon>
        <taxon>Fungi</taxon>
        <taxon>Fungi incertae sedis</taxon>
        <taxon>Zoopagomycota</taxon>
        <taxon>Kickxellomycotina</taxon>
        <taxon>Dimargaritomycetes</taxon>
        <taxon>Dimargaritales</taxon>
        <taxon>Dimargaritaceae</taxon>
        <taxon>Tieghemiomyces</taxon>
    </lineage>
</organism>
<keyword evidence="5" id="KW-0479">Metal-binding</keyword>
<dbReference type="Proteomes" id="UP001150569">
    <property type="component" value="Unassembled WGS sequence"/>
</dbReference>
<evidence type="ECO:0000256" key="6">
    <source>
        <dbReference type="ARBA" id="ARBA00022842"/>
    </source>
</evidence>
<sequence length="1090" mass="124727">MARFPHASAFALAWRRRASYRATDQAQLRVVQYMYDLIRREGNRPVRLGYLHRAIQNDPAVEPYLPRTGVYPLLLKPAFRPYFHVKDEDFSHMPPNVQALTPEPLPPSPYASPCLDEPNPPLVESIVLEPIRWVTTTDISPAAEPPAFDQYNRGMVPLPRLETDPVDRDLPFDPDQWATYLARASLTTGCLAEHAYRYTQRQEYLVNQQLLLRYFTLTPDPTRLTLVNQATNHARQAFISFFPDVDYRVELVGSFVSELATANSDINLSLILPQRRILKPELSAEEQMAVWATFTSVFRGCGLKTIRLNSGPDGVPVVDANYGKHKAYVPVKLIPDDPIPYYETHLLKAYGDFDPRVRPLAQTLLHWADQRQLRLPRVHIHGESMPTLLRTPPLLMMLIGFLQYRGILPSLQRIDACVHQRPDNLDATLRQSSQRQAEHLARLRAHEARLNVTANSAPAEGAPPALDLLTFTTADLTTPDLRALYTDLQHCQSCGTELPSIPLGSREGYFLRQPPPAYENHRAQVKRRAVQFFDNQARQFVERDRARFERDQVRFLEVMAENPRTRLNPPTRHTLTRQYWHYPQLMTDNGYTVPYMAVVPQSFAERCGLRLHVSDDEYVYDNYHAGEELFSQNPEPLHRENWRMRPQIYSYRPVLDHTSPADPDPRVNVAERDPHDATLAQLLLEFFRFYGHEFPYTQAMVSVRLGGIFPRSLAPASAIRSPVPARLVDYESRYHLLAIEHPFQIETNMGEGLRPWTVEGLAWECRRAFDILQTVAHKPSTTFDASALLDRLHAPYDLGYFTPDLIRAYRLSGHFWRQQRPSLLDPTAPPVHLGVPTGGATTTAAGASTDELDPTDVNNDPYAQTGEPRPLARLRRYPDGCPGDPNPDPVNTNFKVERDDVLLAEHKIEHFDEYELETMRDPEFRDLAEHIIKYRGGKNRNYPDGKLGITFHSRLPFGQRLNNDDPFVVPATVEVPYEQATVDILLTDEDELLGYELAADAIFRQVAREEGDMIVPLTDEEKARLRANPHLDPHFPPDSPFASNDWPDPEGEKVFLKEQGYPDRSHLERSPRRSYRQFVKSGRVVAKSWG</sequence>
<dbReference type="SUPFAM" id="SSF81631">
    <property type="entry name" value="PAP/OAS1 substrate-binding domain"/>
    <property type="match status" value="1"/>
</dbReference>
<comment type="cofactor">
    <cofactor evidence="1">
        <name>Mn(2+)</name>
        <dbReference type="ChEBI" id="CHEBI:29035"/>
    </cofactor>
</comment>
<evidence type="ECO:0000256" key="4">
    <source>
        <dbReference type="ARBA" id="ARBA00022679"/>
    </source>
</evidence>
<dbReference type="GO" id="GO:0046872">
    <property type="term" value="F:metal ion binding"/>
    <property type="evidence" value="ECO:0007669"/>
    <property type="project" value="UniProtKB-KW"/>
</dbReference>
<evidence type="ECO:0000313" key="10">
    <source>
        <dbReference type="Proteomes" id="UP001150569"/>
    </source>
</evidence>
<comment type="caution">
    <text evidence="9">The sequence shown here is derived from an EMBL/GenBank/DDBJ whole genome shotgun (WGS) entry which is preliminary data.</text>
</comment>
<feature type="domain" description="PAP-associated" evidence="8">
    <location>
        <begin position="678"/>
        <end position="745"/>
    </location>
</feature>
<reference evidence="9" key="1">
    <citation type="submission" date="2022-07" db="EMBL/GenBank/DDBJ databases">
        <title>Phylogenomic reconstructions and comparative analyses of Kickxellomycotina fungi.</title>
        <authorList>
            <person name="Reynolds N.K."/>
            <person name="Stajich J.E."/>
            <person name="Barry K."/>
            <person name="Grigoriev I.V."/>
            <person name="Crous P."/>
            <person name="Smith M.E."/>
        </authorList>
    </citation>
    <scope>NUCLEOTIDE SEQUENCE</scope>
    <source>
        <strain evidence="9">RSA 861</strain>
    </source>
</reference>
<dbReference type="Gene3D" id="1.10.1410.10">
    <property type="match status" value="2"/>
</dbReference>
<dbReference type="InterPro" id="IPR002058">
    <property type="entry name" value="PAP_assoc"/>
</dbReference>
<feature type="compositionally biased region" description="Low complexity" evidence="7">
    <location>
        <begin position="838"/>
        <end position="847"/>
    </location>
</feature>
<gene>
    <name evidence="9" type="ORF">IWQ60_003358</name>
</gene>
<keyword evidence="4" id="KW-0808">Transferase</keyword>
<keyword evidence="6" id="KW-0460">Magnesium</keyword>
<comment type="similarity">
    <text evidence="3">Belongs to the DNA polymerase type-B-like family.</text>
</comment>
<dbReference type="GO" id="GO:0016779">
    <property type="term" value="F:nucleotidyltransferase activity"/>
    <property type="evidence" value="ECO:0007669"/>
    <property type="project" value="TreeGrafter"/>
</dbReference>
<accession>A0A9W8ADF1</accession>
<keyword evidence="10" id="KW-1185">Reference proteome</keyword>
<dbReference type="Pfam" id="PF03828">
    <property type="entry name" value="PAP_assoc"/>
    <property type="match status" value="1"/>
</dbReference>
<evidence type="ECO:0000256" key="2">
    <source>
        <dbReference type="ARBA" id="ARBA00001946"/>
    </source>
</evidence>
<dbReference type="PANTHER" id="PTHR12271">
    <property type="entry name" value="POLY A POLYMERASE CID PAP -RELATED"/>
    <property type="match status" value="1"/>
</dbReference>
<evidence type="ECO:0000259" key="8">
    <source>
        <dbReference type="Pfam" id="PF03828"/>
    </source>
</evidence>
<dbReference type="SUPFAM" id="SSF81301">
    <property type="entry name" value="Nucleotidyltransferase"/>
    <property type="match status" value="1"/>
</dbReference>
<feature type="region of interest" description="Disordered" evidence="7">
    <location>
        <begin position="836"/>
        <end position="892"/>
    </location>
</feature>
<feature type="compositionally biased region" description="Basic and acidic residues" evidence="7">
    <location>
        <begin position="1050"/>
        <end position="1071"/>
    </location>
</feature>
<dbReference type="GO" id="GO:0031123">
    <property type="term" value="P:RNA 3'-end processing"/>
    <property type="evidence" value="ECO:0007669"/>
    <property type="project" value="TreeGrafter"/>
</dbReference>
<dbReference type="PANTHER" id="PTHR12271:SF40">
    <property type="entry name" value="POLY(A) RNA POLYMERASE GLD2"/>
    <property type="match status" value="1"/>
</dbReference>
<feature type="region of interest" description="Disordered" evidence="7">
    <location>
        <begin position="1028"/>
        <end position="1072"/>
    </location>
</feature>
<evidence type="ECO:0000256" key="1">
    <source>
        <dbReference type="ARBA" id="ARBA00001936"/>
    </source>
</evidence>
<dbReference type="EMBL" id="JANBPT010000142">
    <property type="protein sequence ID" value="KAJ1926958.1"/>
    <property type="molecule type" value="Genomic_DNA"/>
</dbReference>
<proteinExistence type="inferred from homology"/>
<evidence type="ECO:0000256" key="7">
    <source>
        <dbReference type="SAM" id="MobiDB-lite"/>
    </source>
</evidence>
<comment type="cofactor">
    <cofactor evidence="2">
        <name>Mg(2+)</name>
        <dbReference type="ChEBI" id="CHEBI:18420"/>
    </cofactor>
</comment>
<evidence type="ECO:0000313" key="9">
    <source>
        <dbReference type="EMBL" id="KAJ1926958.1"/>
    </source>
</evidence>
<dbReference type="OrthoDB" id="2274644at2759"/>
<protein>
    <recommendedName>
        <fullName evidence="8">PAP-associated domain-containing protein</fullName>
    </recommendedName>
</protein>
<dbReference type="Gene3D" id="3.30.460.10">
    <property type="entry name" value="Beta Polymerase, domain 2"/>
    <property type="match status" value="1"/>
</dbReference>